<accession>A0A1V9FUL6</accession>
<evidence type="ECO:0000313" key="1">
    <source>
        <dbReference type="EMBL" id="OQP61926.1"/>
    </source>
</evidence>
<organism evidence="1 2">
    <name type="scientific">Niastella vici</name>
    <dbReference type="NCBI Taxonomy" id="1703345"/>
    <lineage>
        <taxon>Bacteria</taxon>
        <taxon>Pseudomonadati</taxon>
        <taxon>Bacteroidota</taxon>
        <taxon>Chitinophagia</taxon>
        <taxon>Chitinophagales</taxon>
        <taxon>Chitinophagaceae</taxon>
        <taxon>Niastella</taxon>
    </lineage>
</organism>
<evidence type="ECO:0000313" key="2">
    <source>
        <dbReference type="Proteomes" id="UP000192796"/>
    </source>
</evidence>
<name>A0A1V9FUL6_9BACT</name>
<protein>
    <submittedName>
        <fullName evidence="1">Uncharacterized protein</fullName>
    </submittedName>
</protein>
<dbReference type="EMBL" id="LVYD01000054">
    <property type="protein sequence ID" value="OQP61926.1"/>
    <property type="molecule type" value="Genomic_DNA"/>
</dbReference>
<dbReference type="AlphaFoldDB" id="A0A1V9FUL6"/>
<keyword evidence="2" id="KW-1185">Reference proteome</keyword>
<comment type="caution">
    <text evidence="1">The sequence shown here is derived from an EMBL/GenBank/DDBJ whole genome shotgun (WGS) entry which is preliminary data.</text>
</comment>
<dbReference type="Proteomes" id="UP000192796">
    <property type="component" value="Unassembled WGS sequence"/>
</dbReference>
<reference evidence="1 2" key="1">
    <citation type="submission" date="2016-03" db="EMBL/GenBank/DDBJ databases">
        <title>Niastella vici sp. nov., isolated from farmland soil.</title>
        <authorList>
            <person name="Chen L."/>
            <person name="Wang D."/>
            <person name="Yang S."/>
            <person name="Wang G."/>
        </authorList>
    </citation>
    <scope>NUCLEOTIDE SEQUENCE [LARGE SCALE GENOMIC DNA]</scope>
    <source>
        <strain evidence="1 2">DJ57</strain>
    </source>
</reference>
<dbReference type="RefSeq" id="WP_143774217.1">
    <property type="nucleotide sequence ID" value="NZ_LVYD01000054.1"/>
</dbReference>
<sequence length="120" mass="13945">MENNKTLLNQHIENVKGSFGSYFTQDKLKNDFFKGKESEIFSVFNYKDELYEMELSIHDEFTVMSVKMKFDFRGFTHVCIDVAIGGLDDTSGYPAAGKCYINMEYDSALELHDCILRDFY</sequence>
<proteinExistence type="predicted"/>
<gene>
    <name evidence="1" type="ORF">A3860_29975</name>
</gene>